<dbReference type="InterPro" id="IPR010730">
    <property type="entry name" value="HET"/>
</dbReference>
<proteinExistence type="predicted"/>
<evidence type="ECO:0000313" key="3">
    <source>
        <dbReference type="Proteomes" id="UP000799776"/>
    </source>
</evidence>
<dbReference type="PANTHER" id="PTHR24148:SF64">
    <property type="entry name" value="HETEROKARYON INCOMPATIBILITY DOMAIN-CONTAINING PROTEIN"/>
    <property type="match status" value="1"/>
</dbReference>
<dbReference type="AlphaFoldDB" id="A0A9P4LS80"/>
<reference evidence="2" key="1">
    <citation type="journal article" date="2020" name="Stud. Mycol.">
        <title>101 Dothideomycetes genomes: a test case for predicting lifestyles and emergence of pathogens.</title>
        <authorList>
            <person name="Haridas S."/>
            <person name="Albert R."/>
            <person name="Binder M."/>
            <person name="Bloem J."/>
            <person name="Labutti K."/>
            <person name="Salamov A."/>
            <person name="Andreopoulos B."/>
            <person name="Baker S."/>
            <person name="Barry K."/>
            <person name="Bills G."/>
            <person name="Bluhm B."/>
            <person name="Cannon C."/>
            <person name="Castanera R."/>
            <person name="Culley D."/>
            <person name="Daum C."/>
            <person name="Ezra D."/>
            <person name="Gonzalez J."/>
            <person name="Henrissat B."/>
            <person name="Kuo A."/>
            <person name="Liang C."/>
            <person name="Lipzen A."/>
            <person name="Lutzoni F."/>
            <person name="Magnuson J."/>
            <person name="Mondo S."/>
            <person name="Nolan M."/>
            <person name="Ohm R."/>
            <person name="Pangilinan J."/>
            <person name="Park H.-J."/>
            <person name="Ramirez L."/>
            <person name="Alfaro M."/>
            <person name="Sun H."/>
            <person name="Tritt A."/>
            <person name="Yoshinaga Y."/>
            <person name="Zwiers L.-H."/>
            <person name="Turgeon B."/>
            <person name="Goodwin S."/>
            <person name="Spatafora J."/>
            <person name="Crous P."/>
            <person name="Grigoriev I."/>
        </authorList>
    </citation>
    <scope>NUCLEOTIDE SEQUENCE</scope>
    <source>
        <strain evidence="2">CBS 121410</strain>
    </source>
</reference>
<comment type="caution">
    <text evidence="2">The sequence shown here is derived from an EMBL/GenBank/DDBJ whole genome shotgun (WGS) entry which is preliminary data.</text>
</comment>
<dbReference type="Proteomes" id="UP000799776">
    <property type="component" value="Unassembled WGS sequence"/>
</dbReference>
<evidence type="ECO:0000259" key="1">
    <source>
        <dbReference type="Pfam" id="PF06985"/>
    </source>
</evidence>
<dbReference type="Pfam" id="PF06985">
    <property type="entry name" value="HET"/>
    <property type="match status" value="1"/>
</dbReference>
<sequence length="132" mass="15016">YTYEQLSCNDSTRLLTIYPGSWESPLRCSLTETPFSENAVYTALSYTWGSQVTDVLLDCDGKILYITRNLANALRRIRSERIAYAFWIDAVCINQSDPLERSQQVSLMKRIYESAADVLVWLGEEAEDSSLA</sequence>
<gene>
    <name evidence="2" type="ORF">K490DRAFT_1867</name>
</gene>
<feature type="domain" description="Heterokaryon incompatibility" evidence="1">
    <location>
        <begin position="41"/>
        <end position="129"/>
    </location>
</feature>
<dbReference type="EMBL" id="ML978743">
    <property type="protein sequence ID" value="KAF2084285.1"/>
    <property type="molecule type" value="Genomic_DNA"/>
</dbReference>
<protein>
    <recommendedName>
        <fullName evidence="1">Heterokaryon incompatibility domain-containing protein</fullName>
    </recommendedName>
</protein>
<evidence type="ECO:0000313" key="2">
    <source>
        <dbReference type="EMBL" id="KAF2084285.1"/>
    </source>
</evidence>
<dbReference type="InterPro" id="IPR052895">
    <property type="entry name" value="HetReg/Transcr_Mod"/>
</dbReference>
<keyword evidence="3" id="KW-1185">Reference proteome</keyword>
<organism evidence="2 3">
    <name type="scientific">Saccharata proteae CBS 121410</name>
    <dbReference type="NCBI Taxonomy" id="1314787"/>
    <lineage>
        <taxon>Eukaryota</taxon>
        <taxon>Fungi</taxon>
        <taxon>Dikarya</taxon>
        <taxon>Ascomycota</taxon>
        <taxon>Pezizomycotina</taxon>
        <taxon>Dothideomycetes</taxon>
        <taxon>Dothideomycetes incertae sedis</taxon>
        <taxon>Botryosphaeriales</taxon>
        <taxon>Saccharataceae</taxon>
        <taxon>Saccharata</taxon>
    </lineage>
</organism>
<feature type="non-terminal residue" evidence="2">
    <location>
        <position position="132"/>
    </location>
</feature>
<dbReference type="OrthoDB" id="2157530at2759"/>
<feature type="non-terminal residue" evidence="2">
    <location>
        <position position="1"/>
    </location>
</feature>
<dbReference type="PANTHER" id="PTHR24148">
    <property type="entry name" value="ANKYRIN REPEAT DOMAIN-CONTAINING PROTEIN 39 HOMOLOG-RELATED"/>
    <property type="match status" value="1"/>
</dbReference>
<name>A0A9P4LS80_9PEZI</name>
<accession>A0A9P4LS80</accession>